<dbReference type="GO" id="GO:0004180">
    <property type="term" value="F:carboxypeptidase activity"/>
    <property type="evidence" value="ECO:0007669"/>
    <property type="project" value="UniProtKB-KW"/>
</dbReference>
<sequence length="188" mass="22022">MNFIKPNRLQKGDKIAAISLSWGGAGDKEILWRYNLGKKRLEEEFGIIVVEMENTLKGSKYIYEHPEKRSEDLMNAFKDKSIKWPKENIWRNAILFLETSEEMPELNHFERLIRNYGSQGILEKINGIIIGKPYDNKYYDEYKNIILKIVRDELKLNDLPIMYNMNFGHTSPMITIPYGAIGEIDCDK</sequence>
<evidence type="ECO:0000256" key="2">
    <source>
        <dbReference type="ARBA" id="ARBA00022801"/>
    </source>
</evidence>
<comment type="similarity">
    <text evidence="1">Belongs to the peptidase S66 family.</text>
</comment>
<dbReference type="InterPro" id="IPR029062">
    <property type="entry name" value="Class_I_gatase-like"/>
</dbReference>
<dbReference type="SUPFAM" id="SSF141986">
    <property type="entry name" value="LD-carboxypeptidase A C-terminal domain-like"/>
    <property type="match status" value="1"/>
</dbReference>
<dbReference type="Pfam" id="PF17676">
    <property type="entry name" value="Peptidase_S66C"/>
    <property type="match status" value="1"/>
</dbReference>
<feature type="domain" description="LD-carboxypeptidase C-terminal" evidence="3">
    <location>
        <begin position="87"/>
        <end position="181"/>
    </location>
</feature>
<keyword evidence="4" id="KW-0645">Protease</keyword>
<evidence type="ECO:0000313" key="4">
    <source>
        <dbReference type="EMBL" id="OPX49783.1"/>
    </source>
</evidence>
<accession>A0A1V4T031</accession>
<dbReference type="SUPFAM" id="SSF52317">
    <property type="entry name" value="Class I glutamine amidotransferase-like"/>
    <property type="match status" value="1"/>
</dbReference>
<comment type="caution">
    <text evidence="4">The sequence shown here is derived from an EMBL/GenBank/DDBJ whole genome shotgun (WGS) entry which is preliminary data.</text>
</comment>
<dbReference type="InterPro" id="IPR027461">
    <property type="entry name" value="Carboxypeptidase_A_C_sf"/>
</dbReference>
<dbReference type="AlphaFoldDB" id="A0A1V4T031"/>
<dbReference type="PANTHER" id="PTHR30237">
    <property type="entry name" value="MURAMOYLTETRAPEPTIDE CARBOXYPEPTIDASE"/>
    <property type="match status" value="1"/>
</dbReference>
<dbReference type="InterPro" id="IPR027478">
    <property type="entry name" value="LdcA_N"/>
</dbReference>
<dbReference type="Proteomes" id="UP000191448">
    <property type="component" value="Unassembled WGS sequence"/>
</dbReference>
<evidence type="ECO:0000259" key="3">
    <source>
        <dbReference type="Pfam" id="PF17676"/>
    </source>
</evidence>
<evidence type="ECO:0000313" key="5">
    <source>
        <dbReference type="Proteomes" id="UP000191448"/>
    </source>
</evidence>
<proteinExistence type="inferred from homology"/>
<organism evidence="4 5">
    <name type="scientific">Clostridium thermobutyricum DSM 4928</name>
    <dbReference type="NCBI Taxonomy" id="1121339"/>
    <lineage>
        <taxon>Bacteria</taxon>
        <taxon>Bacillati</taxon>
        <taxon>Bacillota</taxon>
        <taxon>Clostridia</taxon>
        <taxon>Eubacteriales</taxon>
        <taxon>Clostridiaceae</taxon>
        <taxon>Clostridium</taxon>
    </lineage>
</organism>
<keyword evidence="2" id="KW-0378">Hydrolase</keyword>
<evidence type="ECO:0000256" key="1">
    <source>
        <dbReference type="ARBA" id="ARBA00010233"/>
    </source>
</evidence>
<dbReference type="InterPro" id="IPR003507">
    <property type="entry name" value="S66_fam"/>
</dbReference>
<reference evidence="4 5" key="1">
    <citation type="submission" date="2016-02" db="EMBL/GenBank/DDBJ databases">
        <title>Genome sequence of Clostridium thermobutyricum DSM 4928.</title>
        <authorList>
            <person name="Poehlein A."/>
            <person name="Daniel R."/>
        </authorList>
    </citation>
    <scope>NUCLEOTIDE SEQUENCE [LARGE SCALE GENOMIC DNA]</scope>
    <source>
        <strain evidence="4 5">DSM 4928</strain>
    </source>
</reference>
<dbReference type="Gene3D" id="3.40.50.10740">
    <property type="entry name" value="Class I glutamine amidotransferase-like"/>
    <property type="match status" value="1"/>
</dbReference>
<dbReference type="EMBL" id="LTAY01000021">
    <property type="protein sequence ID" value="OPX49783.1"/>
    <property type="molecule type" value="Genomic_DNA"/>
</dbReference>
<dbReference type="Gene3D" id="3.50.30.60">
    <property type="entry name" value="LD-carboxypeptidase A C-terminal domain-like"/>
    <property type="match status" value="1"/>
</dbReference>
<protein>
    <submittedName>
        <fullName evidence="4">L,D-carboxypeptidase A</fullName>
    </submittedName>
</protein>
<gene>
    <name evidence="4" type="ORF">CLTHE_05140</name>
</gene>
<dbReference type="InterPro" id="IPR040921">
    <property type="entry name" value="Peptidase_S66C"/>
</dbReference>
<dbReference type="PANTHER" id="PTHR30237:SF4">
    <property type="entry name" value="LD-CARBOXYPEPTIDASE C-TERMINAL DOMAIN-CONTAINING PROTEIN"/>
    <property type="match status" value="1"/>
</dbReference>
<dbReference type="OrthoDB" id="9807329at2"/>
<name>A0A1V4T031_9CLOT</name>
<keyword evidence="4" id="KW-0121">Carboxypeptidase</keyword>